<sequence length="149" mass="16045">MLRADCPQAENSRGAERAATQRSSGQRCPRAAQPHIATGNCWTRNRRVGQHADGQTAPRQKIAAGLSGQRLREAPGDAAREQLNRISRKIIAGRGTDRTDSMRMGGKAAEERGAQAEHISKLTTQRSTASAATPTQPPLHCCSLHLRGC</sequence>
<organism evidence="2 3">
    <name type="scientific">Chara braunii</name>
    <name type="common">Braun's stonewort</name>
    <dbReference type="NCBI Taxonomy" id="69332"/>
    <lineage>
        <taxon>Eukaryota</taxon>
        <taxon>Viridiplantae</taxon>
        <taxon>Streptophyta</taxon>
        <taxon>Charophyceae</taxon>
        <taxon>Charales</taxon>
        <taxon>Characeae</taxon>
        <taxon>Chara</taxon>
    </lineage>
</organism>
<dbReference type="Gramene" id="GBG76323">
    <property type="protein sequence ID" value="GBG76323"/>
    <property type="gene ID" value="CBR_g22070"/>
</dbReference>
<feature type="region of interest" description="Disordered" evidence="1">
    <location>
        <begin position="1"/>
        <end position="78"/>
    </location>
</feature>
<dbReference type="EMBL" id="BFEA01000242">
    <property type="protein sequence ID" value="GBG76323.1"/>
    <property type="molecule type" value="Genomic_DNA"/>
</dbReference>
<feature type="compositionally biased region" description="Polar residues" evidence="1">
    <location>
        <begin position="121"/>
        <end position="134"/>
    </location>
</feature>
<proteinExistence type="predicted"/>
<feature type="compositionally biased region" description="Basic and acidic residues" evidence="1">
    <location>
        <begin position="108"/>
        <end position="120"/>
    </location>
</feature>
<reference evidence="2 3" key="1">
    <citation type="journal article" date="2018" name="Cell">
        <title>The Chara Genome: Secondary Complexity and Implications for Plant Terrestrialization.</title>
        <authorList>
            <person name="Nishiyama T."/>
            <person name="Sakayama H."/>
            <person name="Vries J.D."/>
            <person name="Buschmann H."/>
            <person name="Saint-Marcoux D."/>
            <person name="Ullrich K.K."/>
            <person name="Haas F.B."/>
            <person name="Vanderstraeten L."/>
            <person name="Becker D."/>
            <person name="Lang D."/>
            <person name="Vosolsobe S."/>
            <person name="Rombauts S."/>
            <person name="Wilhelmsson P.K.I."/>
            <person name="Janitza P."/>
            <person name="Kern R."/>
            <person name="Heyl A."/>
            <person name="Rumpler F."/>
            <person name="Villalobos L.I.A.C."/>
            <person name="Clay J.M."/>
            <person name="Skokan R."/>
            <person name="Toyoda A."/>
            <person name="Suzuki Y."/>
            <person name="Kagoshima H."/>
            <person name="Schijlen E."/>
            <person name="Tajeshwar N."/>
            <person name="Catarino B."/>
            <person name="Hetherington A.J."/>
            <person name="Saltykova A."/>
            <person name="Bonnot C."/>
            <person name="Breuninger H."/>
            <person name="Symeonidi A."/>
            <person name="Radhakrishnan G.V."/>
            <person name="Van Nieuwerburgh F."/>
            <person name="Deforce D."/>
            <person name="Chang C."/>
            <person name="Karol K.G."/>
            <person name="Hedrich R."/>
            <person name="Ulvskov P."/>
            <person name="Glockner G."/>
            <person name="Delwiche C.F."/>
            <person name="Petrasek J."/>
            <person name="Van de Peer Y."/>
            <person name="Friml J."/>
            <person name="Beilby M."/>
            <person name="Dolan L."/>
            <person name="Kohara Y."/>
            <person name="Sugano S."/>
            <person name="Fujiyama A."/>
            <person name="Delaux P.-M."/>
            <person name="Quint M."/>
            <person name="TheiBen G."/>
            <person name="Hagemann M."/>
            <person name="Harholt J."/>
            <person name="Dunand C."/>
            <person name="Zachgo S."/>
            <person name="Langdale J."/>
            <person name="Maumus F."/>
            <person name="Straeten D.V.D."/>
            <person name="Gould S.B."/>
            <person name="Rensing S.A."/>
        </authorList>
    </citation>
    <scope>NUCLEOTIDE SEQUENCE [LARGE SCALE GENOMIC DNA]</scope>
    <source>
        <strain evidence="2 3">S276</strain>
    </source>
</reference>
<comment type="caution">
    <text evidence="2">The sequence shown here is derived from an EMBL/GenBank/DDBJ whole genome shotgun (WGS) entry which is preliminary data.</text>
</comment>
<accession>A0A388L298</accession>
<name>A0A388L298_CHABU</name>
<evidence type="ECO:0000313" key="2">
    <source>
        <dbReference type="EMBL" id="GBG76323.1"/>
    </source>
</evidence>
<dbReference type="Proteomes" id="UP000265515">
    <property type="component" value="Unassembled WGS sequence"/>
</dbReference>
<feature type="region of interest" description="Disordered" evidence="1">
    <location>
        <begin position="92"/>
        <end position="136"/>
    </location>
</feature>
<gene>
    <name evidence="2" type="ORF">CBR_g22070</name>
</gene>
<keyword evidence="3" id="KW-1185">Reference proteome</keyword>
<evidence type="ECO:0000313" key="3">
    <source>
        <dbReference type="Proteomes" id="UP000265515"/>
    </source>
</evidence>
<protein>
    <submittedName>
        <fullName evidence="2">Uncharacterized protein</fullName>
    </submittedName>
</protein>
<evidence type="ECO:0000256" key="1">
    <source>
        <dbReference type="SAM" id="MobiDB-lite"/>
    </source>
</evidence>
<dbReference type="AlphaFoldDB" id="A0A388L298"/>